<organism evidence="3 4">
    <name type="scientific">Carpediemonas membranifera</name>
    <dbReference type="NCBI Taxonomy" id="201153"/>
    <lineage>
        <taxon>Eukaryota</taxon>
        <taxon>Metamonada</taxon>
        <taxon>Carpediemonas-like organisms</taxon>
        <taxon>Carpediemonas</taxon>
    </lineage>
</organism>
<dbReference type="AlphaFoldDB" id="A0A8J6ATA5"/>
<keyword evidence="4" id="KW-1185">Reference proteome</keyword>
<accession>A0A8J6ATA5</accession>
<feature type="domain" description="Metallo-beta-lactamase" evidence="2">
    <location>
        <begin position="151"/>
        <end position="351"/>
    </location>
</feature>
<dbReference type="OrthoDB" id="332863at2759"/>
<dbReference type="Pfam" id="PF12706">
    <property type="entry name" value="Lactamase_B_2"/>
    <property type="match status" value="1"/>
</dbReference>
<dbReference type="GO" id="GO:0005737">
    <property type="term" value="C:cytoplasm"/>
    <property type="evidence" value="ECO:0007669"/>
    <property type="project" value="TreeGrafter"/>
</dbReference>
<reference evidence="3" key="1">
    <citation type="submission" date="2021-05" db="EMBL/GenBank/DDBJ databases">
        <title>A free-living protist that lacks canonical eukaryotic 1 DNA replication and segregation systems.</title>
        <authorList>
            <person name="Salas-Leiva D.E."/>
            <person name="Tromer E.C."/>
            <person name="Curtis B.A."/>
            <person name="Jerlstrom-Hultqvist J."/>
            <person name="Kolisko M."/>
            <person name="Yi Z."/>
            <person name="Salas-Leiva J.S."/>
            <person name="Gallot-Lavallee L."/>
            <person name="Kops G.J.P.L."/>
            <person name="Archibald J.M."/>
            <person name="Simpson A.G.B."/>
            <person name="Roger A.J."/>
        </authorList>
    </citation>
    <scope>NUCLEOTIDE SEQUENCE</scope>
    <source>
        <strain evidence="3">BICM</strain>
    </source>
</reference>
<dbReference type="SUPFAM" id="SSF54001">
    <property type="entry name" value="Cysteine proteinases"/>
    <property type="match status" value="1"/>
</dbReference>
<protein>
    <submittedName>
        <fullName evidence="3">Beta-lactamase superfamily domain</fullName>
    </submittedName>
</protein>
<sequence>MPREETPSSVHLELNQLNLSAVNDDRRLSLSANGNDGPDTARSSTSLAPDTARPMIAKIDNSIKVDPQYRVAQTFFGRYKNAWNPQGGVIKTALDYVVNYVPYRLTHRKPKFGAAPKVVDFNLEKFMAEDYAVSLLGHATVIIKIGNSVTLVDPVTADDVGAAFIKVPRVIEQTFSISEVASVVTAVCITHDHLDHLDAKCLQRIEQHARPFYFIGAGSSKILKKCGVTADRITELKWWESAKIPSHDLSISFVPAQHWSSRNVFDKNKRLWGGFVIATLDRDRSIYHCGDTGFDETLFHQIKTLGPFDLALLPIGCGTPQSVYGYQHTSAAQAVEISNIIQPHATVAVHWGSYVFKDVCESIMQPSLELKDLNQTSPPFTAPEYGTIVPVKDNEGGGPKLDNVISVDDMKEGDVILFKGMEVFALDRLIMDLTDSDVTHCAVYEGNGLIVEEEMDGARRSKIWDDMRNGRDAYVMRPKFSGKLFMGPVKKACDEYVVSNNPYGYDSIAWLALLVIFKRTLIPGEMSQTVFKFFEDAAYRCHESVERILQGDEDTLVCSEIVYKIFNSAPEEYHITIPDGVVKRALKPQEDASIAEQVIDQIDRDIETFKQMGDIAKQALIDDPIDFVRNKIADIFKSDKEREADAAAKAALNRFHPSGGQEISTEVMHAVTRLLAAFVGIHPGPEVKEHLGKMQEMSAYYVVPEDLKTGCPELEMVGMVRVGHDTTNRYSPDGEIIE</sequence>
<gene>
    <name evidence="3" type="ORF">J8273_7218</name>
</gene>
<dbReference type="InterPro" id="IPR001279">
    <property type="entry name" value="Metallo-B-lactamas"/>
</dbReference>
<dbReference type="EMBL" id="JAHDYR010000062">
    <property type="protein sequence ID" value="KAG9390945.1"/>
    <property type="molecule type" value="Genomic_DNA"/>
</dbReference>
<evidence type="ECO:0000313" key="3">
    <source>
        <dbReference type="EMBL" id="KAG9390945.1"/>
    </source>
</evidence>
<dbReference type="InterPro" id="IPR038765">
    <property type="entry name" value="Papain-like_cys_pep_sf"/>
</dbReference>
<feature type="region of interest" description="Disordered" evidence="1">
    <location>
        <begin position="28"/>
        <end position="49"/>
    </location>
</feature>
<dbReference type="InterPro" id="IPR036866">
    <property type="entry name" value="RibonucZ/Hydroxyglut_hydro"/>
</dbReference>
<evidence type="ECO:0000256" key="1">
    <source>
        <dbReference type="SAM" id="MobiDB-lite"/>
    </source>
</evidence>
<comment type="caution">
    <text evidence="3">The sequence shown here is derived from an EMBL/GenBank/DDBJ whole genome shotgun (WGS) entry which is preliminary data.</text>
</comment>
<dbReference type="Gene3D" id="3.90.1720.10">
    <property type="entry name" value="endopeptidase domain like (from Nostoc punctiforme)"/>
    <property type="match status" value="1"/>
</dbReference>
<dbReference type="Gene3D" id="3.60.15.10">
    <property type="entry name" value="Ribonuclease Z/Hydroxyacylglutathione hydrolase-like"/>
    <property type="match status" value="1"/>
</dbReference>
<dbReference type="PANTHER" id="PTHR15032:SF4">
    <property type="entry name" value="N-ACYL-PHOSPHATIDYLETHANOLAMINE-HYDROLYZING PHOSPHOLIPASE D"/>
    <property type="match status" value="1"/>
</dbReference>
<dbReference type="Proteomes" id="UP000717585">
    <property type="component" value="Unassembled WGS sequence"/>
</dbReference>
<proteinExistence type="predicted"/>
<evidence type="ECO:0000259" key="2">
    <source>
        <dbReference type="Pfam" id="PF12706"/>
    </source>
</evidence>
<dbReference type="PANTHER" id="PTHR15032">
    <property type="entry name" value="N-ACYL-PHOSPHATIDYLETHANOLAMINE-HYDROLYZING PHOSPHOLIPASE D"/>
    <property type="match status" value="1"/>
</dbReference>
<evidence type="ECO:0000313" key="4">
    <source>
        <dbReference type="Proteomes" id="UP000717585"/>
    </source>
</evidence>
<name>A0A8J6ATA5_9EUKA</name>
<dbReference type="SUPFAM" id="SSF56281">
    <property type="entry name" value="Metallo-hydrolase/oxidoreductase"/>
    <property type="match status" value="1"/>
</dbReference>